<sequence>MKGESLLPSPYGIRSDKYLEFRPHHLSFIKQRIEKAGRFHFEKNTKVPLVVIKRLLEKSISIVENTEEYTEYLLLDTFGDKESYKKIPPGTIRIFSQNLYCFFNGRYWRKLK</sequence>
<dbReference type="Proteomes" id="UP000007178">
    <property type="component" value="Segment"/>
</dbReference>
<dbReference type="GeneID" id="14013846"/>
<protein>
    <submittedName>
        <fullName evidence="1">Uncharacterized protein</fullName>
    </submittedName>
</protein>
<dbReference type="RefSeq" id="YP_007006011.1">
    <property type="nucleotide sequence ID" value="NC_019516.2"/>
</dbReference>
<evidence type="ECO:0000313" key="2">
    <source>
        <dbReference type="Proteomes" id="UP000007178"/>
    </source>
</evidence>
<evidence type="ECO:0000313" key="1">
    <source>
        <dbReference type="EMBL" id="AEZ65599.1"/>
    </source>
</evidence>
<organism evidence="1 2">
    <name type="scientific">Cyanophage S-TIM5</name>
    <dbReference type="NCBI Taxonomy" id="1137745"/>
    <lineage>
        <taxon>Viruses</taxon>
        <taxon>Duplodnaviria</taxon>
        <taxon>Heunggongvirae</taxon>
        <taxon>Uroviricota</taxon>
        <taxon>Caudoviricetes</taxon>
        <taxon>Aurunvirus</taxon>
        <taxon>Aurunvirus STIM5</taxon>
    </lineage>
</organism>
<proteinExistence type="predicted"/>
<keyword evidence="2" id="KW-1185">Reference proteome</keyword>
<accession>H6WG53</accession>
<reference evidence="1 2" key="1">
    <citation type="journal article" date="2012" name="Proc. Natl. Acad. Sci. U.S.A.">
        <title>A novel lineage of myoviruses infecting cyanobacteria is widespread in the oceans.</title>
        <authorList>
            <person name="Sabehi G."/>
            <person name="Shaulov L."/>
            <person name="Silver D.H."/>
            <person name="Yanai I."/>
            <person name="Harel A."/>
            <person name="Lindell D."/>
        </authorList>
    </citation>
    <scope>NUCLEOTIDE SEQUENCE [LARGE SCALE GENOMIC DNA]</scope>
</reference>
<dbReference type="EMBL" id="JQ245707">
    <property type="protein sequence ID" value="AEZ65599.1"/>
    <property type="molecule type" value="Genomic_DNA"/>
</dbReference>
<dbReference type="KEGG" id="vg:14013846"/>
<name>H6WG53_9CAUD</name>